<dbReference type="EMBL" id="JAUDUY010000006">
    <property type="protein sequence ID" value="MDM9632130.1"/>
    <property type="molecule type" value="Genomic_DNA"/>
</dbReference>
<dbReference type="Proteomes" id="UP001174839">
    <property type="component" value="Unassembled WGS sequence"/>
</dbReference>
<name>A0ABT7WGT8_9FLAO</name>
<dbReference type="RefSeq" id="WP_289725496.1">
    <property type="nucleotide sequence ID" value="NZ_JAUDUY010000006.1"/>
</dbReference>
<accession>A0ABT7WGT8</accession>
<comment type="caution">
    <text evidence="3">The sequence shown here is derived from an EMBL/GenBank/DDBJ whole genome shotgun (WGS) entry which is preliminary data.</text>
</comment>
<feature type="compositionally biased region" description="Polar residues" evidence="1">
    <location>
        <begin position="165"/>
        <end position="178"/>
    </location>
</feature>
<evidence type="ECO:0000313" key="3">
    <source>
        <dbReference type="EMBL" id="MDM9632130.1"/>
    </source>
</evidence>
<evidence type="ECO:0008006" key="5">
    <source>
        <dbReference type="Google" id="ProtNLM"/>
    </source>
</evidence>
<evidence type="ECO:0000313" key="4">
    <source>
        <dbReference type="Proteomes" id="UP001174839"/>
    </source>
</evidence>
<feature type="signal peptide" evidence="2">
    <location>
        <begin position="1"/>
        <end position="22"/>
    </location>
</feature>
<feature type="chain" id="PRO_5045644515" description="Macroglobulin domain-containing protein" evidence="2">
    <location>
        <begin position="23"/>
        <end position="593"/>
    </location>
</feature>
<feature type="region of interest" description="Disordered" evidence="1">
    <location>
        <begin position="154"/>
        <end position="181"/>
    </location>
</feature>
<proteinExistence type="predicted"/>
<protein>
    <recommendedName>
        <fullName evidence="5">Macroglobulin domain-containing protein</fullName>
    </recommendedName>
</protein>
<evidence type="ECO:0000256" key="1">
    <source>
        <dbReference type="SAM" id="MobiDB-lite"/>
    </source>
</evidence>
<organism evidence="3 4">
    <name type="scientific">Robiginitalea aurantiaca</name>
    <dbReference type="NCBI Taxonomy" id="3056915"/>
    <lineage>
        <taxon>Bacteria</taxon>
        <taxon>Pseudomonadati</taxon>
        <taxon>Bacteroidota</taxon>
        <taxon>Flavobacteriia</taxon>
        <taxon>Flavobacteriales</taxon>
        <taxon>Flavobacteriaceae</taxon>
        <taxon>Robiginitalea</taxon>
    </lineage>
</organism>
<sequence>MNTYLKNISLCLTLFTSLILSAQVRISSEQELALLRETPMEAIYMHTSGNVFMPGEYLYYSTYCFNTQTYKLSELSEVAYVQLLNEDNAVMFTKKIDVEDGRGYGDYFFPTDMPSGNYKLVAYTHWMKNAGISQYFLSDLTFINPYRADQNVFLNPGDNRERTNVESSEVTARDSGTGSRDLGLEVDKPSYAMGEAVTLRIKNFRGARGYGTYSLSVRKTDELPGPGPVTAEKYGNAYAGLLKRIPQGVNDILAVPEQRGELISGRISSPAGEALPDRTIAVSLPGSDFQVKKVRTDEEGKFYTYLTRAYNERTGMAEVLSPGLEEADVQFEWYSPYKFEGELSDFFQFELKRDMAEVIRNRSIHNQIENNYFEVKPDTLIFNRTSDPFEGELPQVYELEDYTRFKTLRETIIEYIEYVWIKKDDDGTDTFYVREPMSREGTYYTTDPPLVVVDGILVPNHKALLGYDARKIKTIKVLRNKYQLGGQNYQGLVAIETIDNAYLENWDSAYGSRFSFLPTSPRKNYFRQATPSENIPDFRYQLLWEPTLALNGVAQTYSFLTSSVPGTYEVRLEGFTTFGKPISLHTTFVVASE</sequence>
<keyword evidence="4" id="KW-1185">Reference proteome</keyword>
<reference evidence="3" key="1">
    <citation type="submission" date="2023-06" db="EMBL/GenBank/DDBJ databases">
        <title>Robiginitalea aurantiacus sp. nov. and Algoriphagus sediminis sp. nov., isolated from coastal sediment.</title>
        <authorList>
            <person name="Zhou Z.Y."/>
            <person name="An J."/>
            <person name="Jia Y.W."/>
            <person name="Du Z.J."/>
        </authorList>
    </citation>
    <scope>NUCLEOTIDE SEQUENCE</scope>
    <source>
        <strain evidence="3">M39</strain>
    </source>
</reference>
<keyword evidence="2" id="KW-0732">Signal</keyword>
<gene>
    <name evidence="3" type="ORF">QU605_11640</name>
</gene>
<evidence type="ECO:0000256" key="2">
    <source>
        <dbReference type="SAM" id="SignalP"/>
    </source>
</evidence>